<evidence type="ECO:0000256" key="2">
    <source>
        <dbReference type="SAM" id="MobiDB-lite"/>
    </source>
</evidence>
<dbReference type="AlphaFoldDB" id="A0A0V0R973"/>
<comment type="caution">
    <text evidence="3">The sequence shown here is derived from an EMBL/GenBank/DDBJ whole genome shotgun (WGS) entry which is preliminary data.</text>
</comment>
<feature type="compositionally biased region" description="Basic and acidic residues" evidence="2">
    <location>
        <begin position="1"/>
        <end position="11"/>
    </location>
</feature>
<organism evidence="3 4">
    <name type="scientific">Pseudocohnilembus persalinus</name>
    <name type="common">Ciliate</name>
    <dbReference type="NCBI Taxonomy" id="266149"/>
    <lineage>
        <taxon>Eukaryota</taxon>
        <taxon>Sar</taxon>
        <taxon>Alveolata</taxon>
        <taxon>Ciliophora</taxon>
        <taxon>Intramacronucleata</taxon>
        <taxon>Oligohymenophorea</taxon>
        <taxon>Scuticociliatia</taxon>
        <taxon>Philasterida</taxon>
        <taxon>Pseudocohnilembidae</taxon>
        <taxon>Pseudocohnilembus</taxon>
    </lineage>
</organism>
<name>A0A0V0R973_PSEPJ</name>
<feature type="region of interest" description="Disordered" evidence="2">
    <location>
        <begin position="270"/>
        <end position="297"/>
    </location>
</feature>
<feature type="compositionally biased region" description="Polar residues" evidence="2">
    <location>
        <begin position="270"/>
        <end position="285"/>
    </location>
</feature>
<evidence type="ECO:0000256" key="1">
    <source>
        <dbReference type="SAM" id="Coils"/>
    </source>
</evidence>
<sequence length="539" mass="63874">MQIKDSYDSKISETTSPKNQKQNYFQQELQKNQENISTQKELDQKKYNDNQENTQNFKYQQIQQNQLMEEKQNDQQIDEDHPKQIQTQKTHEINENQNQKKSDNFSTLNDNFQDYSISQLKQEKIDFLRESFNQMSCQILQQQNQDKDKNQNQYIQDKQKNIFTDSSNKPQNNSQQNITNNSKENNTINSQEYEDNSQRENINYIQEIQSLKGSQQLEKSQKLQNSVQDLVSRMEQDLKKSVNTNKNLQKEIQDLKQYQEEIRLTSMSHQYNNSQHSPVFNTSVNDEGDNGQQSSQNVQNNYNINSLLSKIKLLEKENQNLKEDLNIQMEKTEYYYKRIKEIDGQKMDLEDLIQQYQQQLQMKKLKYQINAYNTPSQLSGIKQNMNLSQGKCSNFSDQIPNFVSPKEKYSNYKDQNEKIICQIPNMEKFISEVCQIVGNGKQLQGGMQEVLKILKNNWPSKVESEPDRIANQNYSNYDYKKQYKRIQDVQGEVSCELILKEILEKLSQRSKCKKLVKTLIKITNIQSLQELYDYLRKFA</sequence>
<keyword evidence="4" id="KW-1185">Reference proteome</keyword>
<dbReference type="InParanoid" id="A0A0V0R973"/>
<feature type="compositionally biased region" description="Low complexity" evidence="2">
    <location>
        <begin position="166"/>
        <end position="182"/>
    </location>
</feature>
<gene>
    <name evidence="3" type="ORF">PPERSA_01226</name>
</gene>
<feature type="compositionally biased region" description="Basic and acidic residues" evidence="2">
    <location>
        <begin position="40"/>
        <end position="49"/>
    </location>
</feature>
<keyword evidence="1" id="KW-0175">Coiled coil</keyword>
<feature type="compositionally biased region" description="Polar residues" evidence="2">
    <location>
        <begin position="12"/>
        <end position="39"/>
    </location>
</feature>
<feature type="coiled-coil region" evidence="1">
    <location>
        <begin position="231"/>
        <end position="265"/>
    </location>
</feature>
<dbReference type="Proteomes" id="UP000054937">
    <property type="component" value="Unassembled WGS sequence"/>
</dbReference>
<accession>A0A0V0R973</accession>
<feature type="coiled-coil region" evidence="1">
    <location>
        <begin position="304"/>
        <end position="366"/>
    </location>
</feature>
<dbReference type="EMBL" id="LDAU01000008">
    <property type="protein sequence ID" value="KRX11027.1"/>
    <property type="molecule type" value="Genomic_DNA"/>
</dbReference>
<proteinExistence type="predicted"/>
<reference evidence="3 4" key="1">
    <citation type="journal article" date="2015" name="Sci. Rep.">
        <title>Genome of the facultative scuticociliatosis pathogen Pseudocohnilembus persalinus provides insight into its virulence through horizontal gene transfer.</title>
        <authorList>
            <person name="Xiong J."/>
            <person name="Wang G."/>
            <person name="Cheng J."/>
            <person name="Tian M."/>
            <person name="Pan X."/>
            <person name="Warren A."/>
            <person name="Jiang C."/>
            <person name="Yuan D."/>
            <person name="Miao W."/>
        </authorList>
    </citation>
    <scope>NUCLEOTIDE SEQUENCE [LARGE SCALE GENOMIC DNA]</scope>
    <source>
        <strain evidence="3">36N120E</strain>
    </source>
</reference>
<feature type="region of interest" description="Disordered" evidence="2">
    <location>
        <begin position="1"/>
        <end position="56"/>
    </location>
</feature>
<evidence type="ECO:0000313" key="4">
    <source>
        <dbReference type="Proteomes" id="UP000054937"/>
    </source>
</evidence>
<evidence type="ECO:0000313" key="3">
    <source>
        <dbReference type="EMBL" id="KRX11027.1"/>
    </source>
</evidence>
<protein>
    <submittedName>
        <fullName evidence="3">Uncharacterized protein</fullName>
    </submittedName>
</protein>
<feature type="region of interest" description="Disordered" evidence="2">
    <location>
        <begin position="162"/>
        <end position="188"/>
    </location>
</feature>